<dbReference type="Proteomes" id="UP000315017">
    <property type="component" value="Chromosome"/>
</dbReference>
<sequence>MLKELFQKIFSINLKRVNCPECQTPLPTLRIPASAAQAQWGGWTCHQCGCQMDKWGTRQDSAKPVAESRNWR</sequence>
<proteinExistence type="predicted"/>
<gene>
    <name evidence="1" type="ORF">ETAA8_27350</name>
</gene>
<accession>A0A517YBN1</accession>
<name>A0A517YBN1_9BACT</name>
<reference evidence="1 2" key="1">
    <citation type="submission" date="2019-02" db="EMBL/GenBank/DDBJ databases">
        <title>Deep-cultivation of Planctomycetes and their phenomic and genomic characterization uncovers novel biology.</title>
        <authorList>
            <person name="Wiegand S."/>
            <person name="Jogler M."/>
            <person name="Boedeker C."/>
            <person name="Pinto D."/>
            <person name="Vollmers J."/>
            <person name="Rivas-Marin E."/>
            <person name="Kohn T."/>
            <person name="Peeters S.H."/>
            <person name="Heuer A."/>
            <person name="Rast P."/>
            <person name="Oberbeckmann S."/>
            <person name="Bunk B."/>
            <person name="Jeske O."/>
            <person name="Meyerdierks A."/>
            <person name="Storesund J.E."/>
            <person name="Kallscheuer N."/>
            <person name="Luecker S."/>
            <person name="Lage O.M."/>
            <person name="Pohl T."/>
            <person name="Merkel B.J."/>
            <person name="Hornburger P."/>
            <person name="Mueller R.-W."/>
            <person name="Bruemmer F."/>
            <person name="Labrenz M."/>
            <person name="Spormann A.M."/>
            <person name="Op den Camp H."/>
            <person name="Overmann J."/>
            <person name="Amann R."/>
            <person name="Jetten M.S.M."/>
            <person name="Mascher T."/>
            <person name="Medema M.H."/>
            <person name="Devos D.P."/>
            <person name="Kaster A.-K."/>
            <person name="Ovreas L."/>
            <person name="Rohde M."/>
            <person name="Galperin M.Y."/>
            <person name="Jogler C."/>
        </authorList>
    </citation>
    <scope>NUCLEOTIDE SEQUENCE [LARGE SCALE GENOMIC DNA]</scope>
    <source>
        <strain evidence="1 2">ETA_A8</strain>
    </source>
</reference>
<keyword evidence="2" id="KW-1185">Reference proteome</keyword>
<protein>
    <submittedName>
        <fullName evidence="1">Uncharacterized protein</fullName>
    </submittedName>
</protein>
<dbReference type="AlphaFoldDB" id="A0A517YBN1"/>
<evidence type="ECO:0000313" key="1">
    <source>
        <dbReference type="EMBL" id="QDU27647.1"/>
    </source>
</evidence>
<evidence type="ECO:0000313" key="2">
    <source>
        <dbReference type="Proteomes" id="UP000315017"/>
    </source>
</evidence>
<dbReference type="KEGG" id="aagg:ETAA8_27350"/>
<dbReference type="RefSeq" id="WP_145088636.1">
    <property type="nucleotide sequence ID" value="NZ_CP036274.1"/>
</dbReference>
<organism evidence="1 2">
    <name type="scientific">Anatilimnocola aggregata</name>
    <dbReference type="NCBI Taxonomy" id="2528021"/>
    <lineage>
        <taxon>Bacteria</taxon>
        <taxon>Pseudomonadati</taxon>
        <taxon>Planctomycetota</taxon>
        <taxon>Planctomycetia</taxon>
        <taxon>Pirellulales</taxon>
        <taxon>Pirellulaceae</taxon>
        <taxon>Anatilimnocola</taxon>
    </lineage>
</organism>
<dbReference type="OrthoDB" id="292458at2"/>
<dbReference type="EMBL" id="CP036274">
    <property type="protein sequence ID" value="QDU27647.1"/>
    <property type="molecule type" value="Genomic_DNA"/>
</dbReference>